<keyword evidence="3" id="KW-1003">Cell membrane</keyword>
<dbReference type="OrthoDB" id="9805682at2"/>
<dbReference type="PANTHER" id="PTHR30012">
    <property type="entry name" value="GENERAL SECRETION PATHWAY PROTEIN"/>
    <property type="match status" value="1"/>
</dbReference>
<dbReference type="Proteomes" id="UP000051494">
    <property type="component" value="Unassembled WGS sequence"/>
</dbReference>
<evidence type="ECO:0000313" key="11">
    <source>
        <dbReference type="Proteomes" id="UP000051494"/>
    </source>
</evidence>
<feature type="transmembrane region" description="Helical" evidence="7">
    <location>
        <begin position="172"/>
        <end position="194"/>
    </location>
</feature>
<dbReference type="GO" id="GO:0015628">
    <property type="term" value="P:protein secretion by the type II secretion system"/>
    <property type="evidence" value="ECO:0007669"/>
    <property type="project" value="TreeGrafter"/>
</dbReference>
<feature type="transmembrane region" description="Helical" evidence="7">
    <location>
        <begin position="225"/>
        <end position="243"/>
    </location>
</feature>
<evidence type="ECO:0000256" key="2">
    <source>
        <dbReference type="ARBA" id="ARBA00005745"/>
    </source>
</evidence>
<accession>A0A0Q9YPU1</accession>
<dbReference type="GO" id="GO:0005886">
    <property type="term" value="C:plasma membrane"/>
    <property type="evidence" value="ECO:0007669"/>
    <property type="project" value="UniProtKB-SubCell"/>
</dbReference>
<evidence type="ECO:0000313" key="10">
    <source>
        <dbReference type="EMBL" id="MCS5709656.1"/>
    </source>
</evidence>
<evidence type="ECO:0000256" key="4">
    <source>
        <dbReference type="ARBA" id="ARBA00022692"/>
    </source>
</evidence>
<evidence type="ECO:0000259" key="8">
    <source>
        <dbReference type="Pfam" id="PF00482"/>
    </source>
</evidence>
<reference evidence="10" key="2">
    <citation type="journal article" date="2016" name="Genome Announc.">
        <title>Draft Genome Sequences of Two Novel Amoeba-Resistant Intranuclear Bacteria, 'Candidatus Berkiella cookevillensis' and 'Candidatus Berkiella aquae'.</title>
        <authorList>
            <person name="Mehari Y.T."/>
            <person name="Arivett B.A."/>
            <person name="Farone A.L."/>
            <person name="Gunderson J.H."/>
            <person name="Farone M.B."/>
        </authorList>
    </citation>
    <scope>NUCLEOTIDE SEQUENCE</scope>
    <source>
        <strain evidence="10">CC99</strain>
    </source>
</reference>
<keyword evidence="4 7" id="KW-0812">Transmembrane</keyword>
<dbReference type="Gene3D" id="1.20.81.30">
    <property type="entry name" value="Type II secretion system (T2SS), domain F"/>
    <property type="match status" value="2"/>
</dbReference>
<dbReference type="EMBL" id="LKHV01000005">
    <property type="protein sequence ID" value="KRG18740.1"/>
    <property type="molecule type" value="Genomic_DNA"/>
</dbReference>
<comment type="subcellular location">
    <subcellularLocation>
        <location evidence="1">Cell membrane</location>
        <topology evidence="1">Multi-pass membrane protein</topology>
    </subcellularLocation>
</comment>
<dbReference type="EMBL" id="LKHV02000001">
    <property type="protein sequence ID" value="MCS5709656.1"/>
    <property type="molecule type" value="Genomic_DNA"/>
</dbReference>
<reference evidence="10" key="3">
    <citation type="submission" date="2021-06" db="EMBL/GenBank/DDBJ databases">
        <title>Genomic Description and Analysis of Intracellular Bacteria, Candidatus Berkiella cookevillensis and Candidatus Berkiella aquae.</title>
        <authorList>
            <person name="Kidane D.T."/>
            <person name="Mehari Y.T."/>
            <person name="Rice F.C."/>
            <person name="Arivett B.A."/>
            <person name="Farone A.L."/>
            <person name="Berk S.G."/>
            <person name="Farone M.B."/>
        </authorList>
    </citation>
    <scope>NUCLEOTIDE SEQUENCE</scope>
    <source>
        <strain evidence="10">CC99</strain>
    </source>
</reference>
<name>A0A0Q9YPU1_9GAMM</name>
<evidence type="ECO:0000256" key="1">
    <source>
        <dbReference type="ARBA" id="ARBA00004651"/>
    </source>
</evidence>
<keyword evidence="5 7" id="KW-1133">Transmembrane helix</keyword>
<evidence type="ECO:0000256" key="6">
    <source>
        <dbReference type="ARBA" id="ARBA00023136"/>
    </source>
</evidence>
<dbReference type="InterPro" id="IPR003004">
    <property type="entry name" value="GspF/PilC"/>
</dbReference>
<comment type="caution">
    <text evidence="9">The sequence shown here is derived from an EMBL/GenBank/DDBJ whole genome shotgun (WGS) entry which is preliminary data.</text>
</comment>
<dbReference type="RefSeq" id="WP_057624331.1">
    <property type="nucleotide sequence ID" value="NZ_LKHV02000001.1"/>
</dbReference>
<dbReference type="AlphaFoldDB" id="A0A0Q9YPU1"/>
<evidence type="ECO:0000313" key="9">
    <source>
        <dbReference type="EMBL" id="KRG18740.1"/>
    </source>
</evidence>
<evidence type="ECO:0000256" key="5">
    <source>
        <dbReference type="ARBA" id="ARBA00022989"/>
    </source>
</evidence>
<reference evidence="9" key="1">
    <citation type="submission" date="2015-09" db="EMBL/GenBank/DDBJ databases">
        <title>Draft Genome Sequences of Two Novel Amoeba-resistant Intranuclear Bacteria, Candidatus Berkiella cookevillensis and Candidatus Berkiella aquae.</title>
        <authorList>
            <person name="Mehari Y.T."/>
            <person name="Arivett B.A."/>
            <person name="Farone A.L."/>
            <person name="Gunderson J.H."/>
            <person name="Farone M.B."/>
        </authorList>
    </citation>
    <scope>NUCLEOTIDE SEQUENCE [LARGE SCALE GENOMIC DNA]</scope>
    <source>
        <strain evidence="9">CC99</strain>
    </source>
</reference>
<evidence type="ECO:0000256" key="7">
    <source>
        <dbReference type="SAM" id="Phobius"/>
    </source>
</evidence>
<gene>
    <name evidence="9" type="primary">epsF_1</name>
    <name evidence="10" type="ORF">CC99x_012190</name>
    <name evidence="9" type="ORF">CC99x_01221</name>
</gene>
<feature type="transmembrane region" description="Helical" evidence="7">
    <location>
        <begin position="379"/>
        <end position="399"/>
    </location>
</feature>
<feature type="domain" description="Type II secretion system protein GspF" evidence="8">
    <location>
        <begin position="275"/>
        <end position="397"/>
    </location>
</feature>
<sequence>MKNYHYHGINQKGNKLQGMIMAVSKSEAAMKLLSMGIKPHHIRMETEDKIKQSISGSLFIKDKIPLDELSLFFSQLYSIARSNIPMIDGLRSICSTHSNKKFVSILQNIIFNLESGFSITDAFHSYHFIFGGYPISLIAMGEKTSNMAYAFEQIKNHYEEEIKTRRQIWQAIRYPLVVMFFIIVAILIVNWVVVPSFQQFFSAFSAKLPWQTQVLMQSSYFFMHYSHFLLLAILVILGAIRYANTKVSGKLFFDRLKFHIPFVGGILAKIWVCRFCLQLANALHAQVPMLSAIQTISSVSDNQFFASEIDKIRTRIELGESFALAIKHSALFEPLVMQMILMGEQTGTLAEALEGVAVYYQKEIQYRVSELSGRMEPMLITFVAGFVLLLALGVFLPMWDISSVALGKY</sequence>
<dbReference type="InterPro" id="IPR018076">
    <property type="entry name" value="T2SS_GspF_dom"/>
</dbReference>
<comment type="similarity">
    <text evidence="2">Belongs to the GSP F family.</text>
</comment>
<evidence type="ECO:0000256" key="3">
    <source>
        <dbReference type="ARBA" id="ARBA00022475"/>
    </source>
</evidence>
<dbReference type="PRINTS" id="PR00812">
    <property type="entry name" value="BCTERIALGSPF"/>
</dbReference>
<feature type="domain" description="Type II secretion system protein GspF" evidence="8">
    <location>
        <begin position="72"/>
        <end position="195"/>
    </location>
</feature>
<dbReference type="PANTHER" id="PTHR30012:SF4">
    <property type="entry name" value="MSHA BIOGENESIS PROTEIN MSHG"/>
    <property type="match status" value="1"/>
</dbReference>
<dbReference type="InterPro" id="IPR042094">
    <property type="entry name" value="T2SS_GspF_sf"/>
</dbReference>
<dbReference type="Pfam" id="PF00482">
    <property type="entry name" value="T2SSF"/>
    <property type="match status" value="2"/>
</dbReference>
<protein>
    <submittedName>
        <fullName evidence="10">Type II secretion system F family protein</fullName>
    </submittedName>
    <submittedName>
        <fullName evidence="9">Type II secretion system protein F</fullName>
    </submittedName>
</protein>
<organism evidence="9">
    <name type="scientific">Candidatus Berkiella cookevillensis</name>
    <dbReference type="NCBI Taxonomy" id="437022"/>
    <lineage>
        <taxon>Bacteria</taxon>
        <taxon>Pseudomonadati</taxon>
        <taxon>Pseudomonadota</taxon>
        <taxon>Gammaproteobacteria</taxon>
        <taxon>Candidatus Berkiellales</taxon>
        <taxon>Candidatus Berkiellaceae</taxon>
        <taxon>Candidatus Berkiella</taxon>
    </lineage>
</organism>
<keyword evidence="6 7" id="KW-0472">Membrane</keyword>
<dbReference type="STRING" id="437022.CC99x_01221"/>
<keyword evidence="11" id="KW-1185">Reference proteome</keyword>
<proteinExistence type="inferred from homology"/>